<dbReference type="InterPro" id="IPR005119">
    <property type="entry name" value="LysR_subst-bd"/>
</dbReference>
<evidence type="ECO:0000256" key="4">
    <source>
        <dbReference type="ARBA" id="ARBA00023163"/>
    </source>
</evidence>
<dbReference type="Proteomes" id="UP000295722">
    <property type="component" value="Unassembled WGS sequence"/>
</dbReference>
<accession>A0A4R5M5S1</accession>
<evidence type="ECO:0000313" key="7">
    <source>
        <dbReference type="Proteomes" id="UP000295722"/>
    </source>
</evidence>
<proteinExistence type="inferred from homology"/>
<name>A0A4R5M5S1_9BURK</name>
<reference evidence="6 7" key="1">
    <citation type="submission" date="2019-03" db="EMBL/GenBank/DDBJ databases">
        <title>Paraburkholderia sp. 4M-K11, isolated from subtropical forest soil.</title>
        <authorList>
            <person name="Gao Z.-H."/>
            <person name="Qiu L.-H."/>
        </authorList>
    </citation>
    <scope>NUCLEOTIDE SEQUENCE [LARGE SCALE GENOMIC DNA]</scope>
    <source>
        <strain evidence="6 7">4M-K11</strain>
    </source>
</reference>
<comment type="similarity">
    <text evidence="1">Belongs to the LysR transcriptional regulatory family.</text>
</comment>
<dbReference type="PANTHER" id="PTHR30419:SF8">
    <property type="entry name" value="NITROGEN ASSIMILATION TRANSCRIPTIONAL ACTIVATOR-RELATED"/>
    <property type="match status" value="1"/>
</dbReference>
<feature type="domain" description="HTH lysR-type" evidence="5">
    <location>
        <begin position="12"/>
        <end position="69"/>
    </location>
</feature>
<dbReference type="GO" id="GO:0005829">
    <property type="term" value="C:cytosol"/>
    <property type="evidence" value="ECO:0007669"/>
    <property type="project" value="TreeGrafter"/>
</dbReference>
<dbReference type="InterPro" id="IPR000847">
    <property type="entry name" value="LysR_HTH_N"/>
</dbReference>
<dbReference type="AlphaFoldDB" id="A0A4R5M5S1"/>
<gene>
    <name evidence="6" type="ORF">EYW47_23465</name>
</gene>
<evidence type="ECO:0000256" key="2">
    <source>
        <dbReference type="ARBA" id="ARBA00023015"/>
    </source>
</evidence>
<dbReference type="InterPro" id="IPR036388">
    <property type="entry name" value="WH-like_DNA-bd_sf"/>
</dbReference>
<dbReference type="Pfam" id="PF00126">
    <property type="entry name" value="HTH_1"/>
    <property type="match status" value="1"/>
</dbReference>
<dbReference type="InterPro" id="IPR050950">
    <property type="entry name" value="HTH-type_LysR_regulators"/>
</dbReference>
<dbReference type="EMBL" id="SMRP01000012">
    <property type="protein sequence ID" value="TDG21305.1"/>
    <property type="molecule type" value="Genomic_DNA"/>
</dbReference>
<dbReference type="PROSITE" id="PS50931">
    <property type="entry name" value="HTH_LYSR"/>
    <property type="match status" value="1"/>
</dbReference>
<evidence type="ECO:0000256" key="3">
    <source>
        <dbReference type="ARBA" id="ARBA00023125"/>
    </source>
</evidence>
<dbReference type="GO" id="GO:0003700">
    <property type="term" value="F:DNA-binding transcription factor activity"/>
    <property type="evidence" value="ECO:0007669"/>
    <property type="project" value="InterPro"/>
</dbReference>
<protein>
    <submittedName>
        <fullName evidence="6">LysR family transcriptional regulator</fullName>
    </submittedName>
</protein>
<keyword evidence="4" id="KW-0804">Transcription</keyword>
<sequence length="309" mass="33480">MDASANRLARRLKMRDLEIVATIGQTRSLSRTASTMAMTQPALSKWLKELEALLGMPLFDRTTRRLVPTEAGFVVMDHASRILGDLARVSGELDALRAGHGSVVRVGAPSAVAAVVIPRAASYLLDQGFRHPIQLQEDTLDHLMPRLFNRELDIVLGRLDASLLNAGCHHERLFDGPVCVAAARKHPLFARRKVTWRDTLAYPWILPPAQSPMRQSLEDAFAQAGLATPAAFMSSSSVLVNQAVALDSECLFIASLQSVREMEKGGAVGPLPLLLPGLPLGIGMLWADNVTPPVAAFMEALRISASRLA</sequence>
<dbReference type="OrthoDB" id="5914299at2"/>
<dbReference type="RefSeq" id="WP_133197214.1">
    <property type="nucleotide sequence ID" value="NZ_JBHUCW010000022.1"/>
</dbReference>
<dbReference type="Gene3D" id="1.10.10.10">
    <property type="entry name" value="Winged helix-like DNA-binding domain superfamily/Winged helix DNA-binding domain"/>
    <property type="match status" value="1"/>
</dbReference>
<keyword evidence="7" id="KW-1185">Reference proteome</keyword>
<comment type="caution">
    <text evidence="6">The sequence shown here is derived from an EMBL/GenBank/DDBJ whole genome shotgun (WGS) entry which is preliminary data.</text>
</comment>
<dbReference type="SUPFAM" id="SSF46785">
    <property type="entry name" value="Winged helix' DNA-binding domain"/>
    <property type="match status" value="1"/>
</dbReference>
<dbReference type="PANTHER" id="PTHR30419">
    <property type="entry name" value="HTH-TYPE TRANSCRIPTIONAL REGULATOR YBHD"/>
    <property type="match status" value="1"/>
</dbReference>
<organism evidence="6 7">
    <name type="scientific">Paraburkholderia silviterrae</name>
    <dbReference type="NCBI Taxonomy" id="2528715"/>
    <lineage>
        <taxon>Bacteria</taxon>
        <taxon>Pseudomonadati</taxon>
        <taxon>Pseudomonadota</taxon>
        <taxon>Betaproteobacteria</taxon>
        <taxon>Burkholderiales</taxon>
        <taxon>Burkholderiaceae</taxon>
        <taxon>Paraburkholderia</taxon>
    </lineage>
</organism>
<dbReference type="Gene3D" id="3.40.190.10">
    <property type="entry name" value="Periplasmic binding protein-like II"/>
    <property type="match status" value="2"/>
</dbReference>
<dbReference type="GO" id="GO:0003677">
    <property type="term" value="F:DNA binding"/>
    <property type="evidence" value="ECO:0007669"/>
    <property type="project" value="UniProtKB-KW"/>
</dbReference>
<keyword evidence="2" id="KW-0805">Transcription regulation</keyword>
<dbReference type="SUPFAM" id="SSF53850">
    <property type="entry name" value="Periplasmic binding protein-like II"/>
    <property type="match status" value="1"/>
</dbReference>
<keyword evidence="3" id="KW-0238">DNA-binding</keyword>
<evidence type="ECO:0000256" key="1">
    <source>
        <dbReference type="ARBA" id="ARBA00009437"/>
    </source>
</evidence>
<evidence type="ECO:0000259" key="5">
    <source>
        <dbReference type="PROSITE" id="PS50931"/>
    </source>
</evidence>
<dbReference type="PRINTS" id="PR00039">
    <property type="entry name" value="HTHLYSR"/>
</dbReference>
<dbReference type="InterPro" id="IPR036390">
    <property type="entry name" value="WH_DNA-bd_sf"/>
</dbReference>
<dbReference type="Pfam" id="PF03466">
    <property type="entry name" value="LysR_substrate"/>
    <property type="match status" value="1"/>
</dbReference>
<evidence type="ECO:0000313" key="6">
    <source>
        <dbReference type="EMBL" id="TDG21305.1"/>
    </source>
</evidence>